<keyword evidence="2" id="KW-1185">Reference proteome</keyword>
<evidence type="ECO:0000313" key="1">
    <source>
        <dbReference type="EMBL" id="SNS80366.1"/>
    </source>
</evidence>
<dbReference type="AlphaFoldDB" id="A0A239HG12"/>
<organism evidence="1 2">
    <name type="scientific">Actinoplanes regularis</name>
    <dbReference type="NCBI Taxonomy" id="52697"/>
    <lineage>
        <taxon>Bacteria</taxon>
        <taxon>Bacillati</taxon>
        <taxon>Actinomycetota</taxon>
        <taxon>Actinomycetes</taxon>
        <taxon>Micromonosporales</taxon>
        <taxon>Micromonosporaceae</taxon>
        <taxon>Actinoplanes</taxon>
    </lineage>
</organism>
<accession>A0A239HG12</accession>
<reference evidence="1 2" key="1">
    <citation type="submission" date="2017-06" db="EMBL/GenBank/DDBJ databases">
        <authorList>
            <person name="Kim H.J."/>
            <person name="Triplett B.A."/>
        </authorList>
    </citation>
    <scope>NUCLEOTIDE SEQUENCE [LARGE SCALE GENOMIC DNA]</scope>
    <source>
        <strain evidence="1 2">DSM 43151</strain>
    </source>
</reference>
<gene>
    <name evidence="1" type="ORF">SAMN06264365_12491</name>
</gene>
<proteinExistence type="predicted"/>
<evidence type="ECO:0000313" key="2">
    <source>
        <dbReference type="Proteomes" id="UP000198415"/>
    </source>
</evidence>
<protein>
    <submittedName>
        <fullName evidence="1">Uncharacterized protein</fullName>
    </submittedName>
</protein>
<dbReference type="EMBL" id="FZNR01000024">
    <property type="protein sequence ID" value="SNS80366.1"/>
    <property type="molecule type" value="Genomic_DNA"/>
</dbReference>
<name>A0A239HG12_9ACTN</name>
<sequence>MGHQTSIRLSPGAGIRGATETDVPEMYIGLAPPGPAYVHLELTTDDDVLIGLRRALPGTLTQARVAGLGSAG</sequence>
<dbReference type="Proteomes" id="UP000198415">
    <property type="component" value="Unassembled WGS sequence"/>
</dbReference>